<gene>
    <name evidence="1" type="ORF">EDD61_11944</name>
</gene>
<evidence type="ECO:0000313" key="1">
    <source>
        <dbReference type="EMBL" id="TCU57143.1"/>
    </source>
</evidence>
<accession>A0A4R3T6H2</accession>
<dbReference type="InterPro" id="IPR021701">
    <property type="entry name" value="DUF3284"/>
</dbReference>
<dbReference type="RefSeq" id="WP_008690384.1">
    <property type="nucleotide sequence ID" value="NZ_AP024510.1"/>
</dbReference>
<dbReference type="EMBL" id="SMBP01000019">
    <property type="protein sequence ID" value="TCU57143.1"/>
    <property type="molecule type" value="Genomic_DNA"/>
</dbReference>
<name>A0A4R3T6H2_9FIRM</name>
<proteinExistence type="predicted"/>
<evidence type="ECO:0000313" key="2">
    <source>
        <dbReference type="Proteomes" id="UP000295773"/>
    </source>
</evidence>
<protein>
    <submittedName>
        <fullName evidence="1">Uncharacterized protein DUF3284</fullName>
    </submittedName>
</protein>
<keyword evidence="2" id="KW-1185">Reference proteome</keyword>
<sequence>MKVKVNVHVNAAAIYRILLKELQKDIKQQVKLAKRPAQLHQGYSYTQKLKFHDKEYRIPVTIEALQEAQYYKVKSQYPKYTQTISYRLQPLDENYTCIIYQEKLHDVHFGIRLLSFLKGHLYRMKIVQYLHHLEDEAKKQNEIHRNRKGE</sequence>
<dbReference type="Pfam" id="PF11687">
    <property type="entry name" value="DUF3284"/>
    <property type="match status" value="1"/>
</dbReference>
<reference evidence="1 2" key="1">
    <citation type="submission" date="2019-03" db="EMBL/GenBank/DDBJ databases">
        <title>Genomic Encyclopedia of Type Strains, Phase IV (KMG-IV): sequencing the most valuable type-strain genomes for metagenomic binning, comparative biology and taxonomic classification.</title>
        <authorList>
            <person name="Goeker M."/>
        </authorList>
    </citation>
    <scope>NUCLEOTIDE SEQUENCE [LARGE SCALE GENOMIC DNA]</scope>
    <source>
        <strain evidence="1 2">DSM 29481</strain>
    </source>
</reference>
<dbReference type="AlphaFoldDB" id="A0A4R3T6H2"/>
<dbReference type="Proteomes" id="UP000295773">
    <property type="component" value="Unassembled WGS sequence"/>
</dbReference>
<comment type="caution">
    <text evidence="1">The sequence shown here is derived from an EMBL/GenBank/DDBJ whole genome shotgun (WGS) entry which is preliminary data.</text>
</comment>
<dbReference type="GeneID" id="73796961"/>
<organism evidence="1 2">
    <name type="scientific">Longicatena caecimuris</name>
    <dbReference type="NCBI Taxonomy" id="1796635"/>
    <lineage>
        <taxon>Bacteria</taxon>
        <taxon>Bacillati</taxon>
        <taxon>Bacillota</taxon>
        <taxon>Erysipelotrichia</taxon>
        <taxon>Erysipelotrichales</taxon>
        <taxon>Erysipelotrichaceae</taxon>
        <taxon>Longicatena</taxon>
    </lineage>
</organism>